<proteinExistence type="predicted"/>
<dbReference type="STRING" id="694429.Pyrfu_0441"/>
<dbReference type="InParanoid" id="G0EG64"/>
<dbReference type="InterPro" id="IPR029021">
    <property type="entry name" value="Prot-tyrosine_phosphatase-like"/>
</dbReference>
<keyword evidence="2" id="KW-1185">Reference proteome</keyword>
<accession>G0EG64</accession>
<sequence length="134" mass="14655">MKMPWCGIEELSHRYPVLDFSVKPWESIVNVLCKVLELLEEHGKVAICCECGCGRTGMVASADIAIVESVLCKEAMRVFSRERGMLRPEARGGGKAVCRLISLAGACGRRGAGSWGSRLCRLRVLWRGGCLSRG</sequence>
<name>G0EG64_PYRF1</name>
<dbReference type="HOGENOM" id="CLU_1891511_0_0_2"/>
<dbReference type="KEGG" id="pfm:Pyrfu_0441"/>
<evidence type="ECO:0000313" key="2">
    <source>
        <dbReference type="Proteomes" id="UP000001037"/>
    </source>
</evidence>
<dbReference type="EMBL" id="CP002838">
    <property type="protein sequence ID" value="AEM38312.1"/>
    <property type="molecule type" value="Genomic_DNA"/>
</dbReference>
<reference evidence="1 2" key="1">
    <citation type="journal article" date="2011" name="Stand. Genomic Sci.">
        <title>Complete genome sequence of the hyperthermophilic chemolithoautotroph Pyrolobus fumarii type strain (1A).</title>
        <authorList>
            <person name="Anderson I."/>
            <person name="Goker M."/>
            <person name="Nolan M."/>
            <person name="Lucas S."/>
            <person name="Hammon N."/>
            <person name="Deshpande S."/>
            <person name="Cheng J.F."/>
            <person name="Tapia R."/>
            <person name="Han C."/>
            <person name="Goodwin L."/>
            <person name="Pitluck S."/>
            <person name="Huntemann M."/>
            <person name="Liolios K."/>
            <person name="Ivanova N."/>
            <person name="Pagani I."/>
            <person name="Mavromatis K."/>
            <person name="Ovchinikova G."/>
            <person name="Pati A."/>
            <person name="Chen A."/>
            <person name="Palaniappan K."/>
            <person name="Land M."/>
            <person name="Hauser L."/>
            <person name="Brambilla E.M."/>
            <person name="Huber H."/>
            <person name="Yasawong M."/>
            <person name="Rohde M."/>
            <person name="Spring S."/>
            <person name="Abt B."/>
            <person name="Sikorski J."/>
            <person name="Wirth R."/>
            <person name="Detter J.C."/>
            <person name="Woyke T."/>
            <person name="Bristow J."/>
            <person name="Eisen J.A."/>
            <person name="Markowitz V."/>
            <person name="Hugenholtz P."/>
            <person name="Kyrpides N.C."/>
            <person name="Klenk H.P."/>
            <person name="Lapidus A."/>
        </authorList>
    </citation>
    <scope>NUCLEOTIDE SEQUENCE [LARGE SCALE GENOMIC DNA]</scope>
    <source>
        <strain evidence="2">DSM 11204 / 1A</strain>
    </source>
</reference>
<evidence type="ECO:0008006" key="3">
    <source>
        <dbReference type="Google" id="ProtNLM"/>
    </source>
</evidence>
<gene>
    <name evidence="1" type="ordered locus">Pyrfu_0441</name>
</gene>
<dbReference type="eggNOG" id="arCOG03413">
    <property type="taxonomic scope" value="Archaea"/>
</dbReference>
<evidence type="ECO:0000313" key="1">
    <source>
        <dbReference type="EMBL" id="AEM38312.1"/>
    </source>
</evidence>
<protein>
    <recommendedName>
        <fullName evidence="3">Tyrosine specific protein phosphatases domain-containing protein</fullName>
    </recommendedName>
</protein>
<dbReference type="Gene3D" id="3.90.190.10">
    <property type="entry name" value="Protein tyrosine phosphatase superfamily"/>
    <property type="match status" value="1"/>
</dbReference>
<dbReference type="AlphaFoldDB" id="G0EG64"/>
<organism evidence="1 2">
    <name type="scientific">Pyrolobus fumarii (strain DSM 11204 / 1A)</name>
    <dbReference type="NCBI Taxonomy" id="694429"/>
    <lineage>
        <taxon>Archaea</taxon>
        <taxon>Thermoproteota</taxon>
        <taxon>Thermoprotei</taxon>
        <taxon>Desulfurococcales</taxon>
        <taxon>Pyrodictiaceae</taxon>
        <taxon>Pyrolobus</taxon>
    </lineage>
</organism>
<dbReference type="Proteomes" id="UP000001037">
    <property type="component" value="Chromosome"/>
</dbReference>
<dbReference type="SUPFAM" id="SSF52799">
    <property type="entry name" value="(Phosphotyrosine protein) phosphatases II"/>
    <property type="match status" value="1"/>
</dbReference>